<dbReference type="EMBL" id="JACHMH010000001">
    <property type="protein sequence ID" value="MBB4681816.1"/>
    <property type="molecule type" value="Genomic_DNA"/>
</dbReference>
<feature type="repeat" description="WD" evidence="3">
    <location>
        <begin position="75"/>
        <end position="116"/>
    </location>
</feature>
<proteinExistence type="predicted"/>
<dbReference type="Proteomes" id="UP000533598">
    <property type="component" value="Unassembled WGS sequence"/>
</dbReference>
<feature type="domain" description="Translation initiation factor beta propellor-like" evidence="5">
    <location>
        <begin position="267"/>
        <end position="335"/>
    </location>
</feature>
<evidence type="ECO:0000256" key="4">
    <source>
        <dbReference type="SAM" id="Phobius"/>
    </source>
</evidence>
<dbReference type="CDD" id="cd00200">
    <property type="entry name" value="WD40"/>
    <property type="match status" value="1"/>
</dbReference>
<name>A0A7W7FWS8_9PSEU</name>
<keyword evidence="7" id="KW-1185">Reference proteome</keyword>
<dbReference type="Pfam" id="PF00400">
    <property type="entry name" value="WD40"/>
    <property type="match status" value="4"/>
</dbReference>
<evidence type="ECO:0000256" key="1">
    <source>
        <dbReference type="ARBA" id="ARBA00022574"/>
    </source>
</evidence>
<dbReference type="InterPro" id="IPR013979">
    <property type="entry name" value="TIF_beta_prop-like"/>
</dbReference>
<evidence type="ECO:0000259" key="5">
    <source>
        <dbReference type="Pfam" id="PF08662"/>
    </source>
</evidence>
<feature type="repeat" description="WD" evidence="3">
    <location>
        <begin position="347"/>
        <end position="384"/>
    </location>
</feature>
<evidence type="ECO:0000313" key="6">
    <source>
        <dbReference type="EMBL" id="MBB4681816.1"/>
    </source>
</evidence>
<feature type="repeat" description="WD" evidence="3">
    <location>
        <begin position="223"/>
        <end position="264"/>
    </location>
</feature>
<feature type="repeat" description="WD" evidence="3">
    <location>
        <begin position="265"/>
        <end position="306"/>
    </location>
</feature>
<dbReference type="SMART" id="SM00320">
    <property type="entry name" value="WD40"/>
    <property type="match status" value="7"/>
</dbReference>
<dbReference type="InterPro" id="IPR050349">
    <property type="entry name" value="WD_LIS1/nudF_dynein_reg"/>
</dbReference>
<protein>
    <submittedName>
        <fullName evidence="6">WD40 repeat protein</fullName>
    </submittedName>
</protein>
<dbReference type="AlphaFoldDB" id="A0A7W7FWS8"/>
<dbReference type="PRINTS" id="PR00320">
    <property type="entry name" value="GPROTEINBRPT"/>
</dbReference>
<dbReference type="InterPro" id="IPR001680">
    <property type="entry name" value="WD40_rpt"/>
</dbReference>
<reference evidence="6 7" key="1">
    <citation type="submission" date="2020-08" db="EMBL/GenBank/DDBJ databases">
        <title>Sequencing the genomes of 1000 actinobacteria strains.</title>
        <authorList>
            <person name="Klenk H.-P."/>
        </authorList>
    </citation>
    <scope>NUCLEOTIDE SEQUENCE [LARGE SCALE GENOMIC DNA]</scope>
    <source>
        <strain evidence="6 7">DSM 44230</strain>
    </source>
</reference>
<dbReference type="Gene3D" id="2.130.10.10">
    <property type="entry name" value="YVTN repeat-like/Quinoprotein amine dehydrogenase"/>
    <property type="match status" value="3"/>
</dbReference>
<feature type="repeat" description="WD" evidence="3">
    <location>
        <begin position="189"/>
        <end position="221"/>
    </location>
</feature>
<dbReference type="Pfam" id="PF08662">
    <property type="entry name" value="eIF2A"/>
    <property type="match status" value="1"/>
</dbReference>
<evidence type="ECO:0000256" key="2">
    <source>
        <dbReference type="ARBA" id="ARBA00022737"/>
    </source>
</evidence>
<feature type="repeat" description="WD" evidence="3">
    <location>
        <begin position="309"/>
        <end position="346"/>
    </location>
</feature>
<dbReference type="RefSeq" id="WP_185008675.1">
    <property type="nucleotide sequence ID" value="NZ_BAAAUI010000082.1"/>
</dbReference>
<feature type="transmembrane region" description="Helical" evidence="4">
    <location>
        <begin position="28"/>
        <end position="51"/>
    </location>
</feature>
<dbReference type="PROSITE" id="PS50082">
    <property type="entry name" value="WD_REPEATS_2"/>
    <property type="match status" value="6"/>
</dbReference>
<evidence type="ECO:0000313" key="7">
    <source>
        <dbReference type="Proteomes" id="UP000533598"/>
    </source>
</evidence>
<dbReference type="PROSITE" id="PS50294">
    <property type="entry name" value="WD_REPEATS_REGION"/>
    <property type="match status" value="3"/>
</dbReference>
<evidence type="ECO:0000256" key="3">
    <source>
        <dbReference type="PROSITE-ProRule" id="PRU00221"/>
    </source>
</evidence>
<gene>
    <name evidence="6" type="ORF">HNR67_007934</name>
</gene>
<sequence length="384" mass="40362">MTKKTDLVVQANSISGGVHHHGWRSPRVLLVGAVAGAVLLVAAFVLVRWLATSGTLQVTGNPLAPPPRARELGILAGHTGMINTLKFSGNGQVLVTASLDQTVRIWDAANRKELGILAASGLTHGIAVSPDGRTVALAPSGNGVQFWDVASRKQFGESLTDPVAMPTFPKLPGMTMPRMSLGLPIAAMAVEFSADGRLLATGEVSGKVRFWDVESRKPVGKPLLGHTFALTALAFSGNGRVLATTSTDNTVRLWDVSTYQQLDQIPMRSGHAQSVALSPDGRVLAYALPDGTTQFWDVDNRKQLGEPISNSATSLSFSADGKRLATAGLSPAVRVWDVATREPLGDPIGPSSATTSAAYSPVGQVLATGMLDNSVRLWDMTGLS</sequence>
<keyword evidence="4" id="KW-0472">Membrane</keyword>
<dbReference type="InterPro" id="IPR019775">
    <property type="entry name" value="WD40_repeat_CS"/>
</dbReference>
<dbReference type="SUPFAM" id="SSF50978">
    <property type="entry name" value="WD40 repeat-like"/>
    <property type="match status" value="1"/>
</dbReference>
<dbReference type="InterPro" id="IPR036322">
    <property type="entry name" value="WD40_repeat_dom_sf"/>
</dbReference>
<keyword evidence="2" id="KW-0677">Repeat</keyword>
<comment type="caution">
    <text evidence="6">The sequence shown here is derived from an EMBL/GenBank/DDBJ whole genome shotgun (WGS) entry which is preliminary data.</text>
</comment>
<accession>A0A7W7FWS8</accession>
<keyword evidence="4" id="KW-0812">Transmembrane</keyword>
<dbReference type="PROSITE" id="PS00678">
    <property type="entry name" value="WD_REPEATS_1"/>
    <property type="match status" value="2"/>
</dbReference>
<keyword evidence="1 3" id="KW-0853">WD repeat</keyword>
<dbReference type="PANTHER" id="PTHR44129">
    <property type="entry name" value="WD REPEAT-CONTAINING PROTEIN POP1"/>
    <property type="match status" value="1"/>
</dbReference>
<dbReference type="InterPro" id="IPR020472">
    <property type="entry name" value="WD40_PAC1"/>
</dbReference>
<keyword evidence="4" id="KW-1133">Transmembrane helix</keyword>
<organism evidence="6 7">
    <name type="scientific">Crossiella cryophila</name>
    <dbReference type="NCBI Taxonomy" id="43355"/>
    <lineage>
        <taxon>Bacteria</taxon>
        <taxon>Bacillati</taxon>
        <taxon>Actinomycetota</taxon>
        <taxon>Actinomycetes</taxon>
        <taxon>Pseudonocardiales</taxon>
        <taxon>Pseudonocardiaceae</taxon>
        <taxon>Crossiella</taxon>
    </lineage>
</organism>
<dbReference type="InterPro" id="IPR015943">
    <property type="entry name" value="WD40/YVTN_repeat-like_dom_sf"/>
</dbReference>